<evidence type="ECO:0000259" key="3">
    <source>
        <dbReference type="PROSITE" id="PS51186"/>
    </source>
</evidence>
<protein>
    <recommendedName>
        <fullName evidence="3">N-acetyltransferase domain-containing protein</fullName>
    </recommendedName>
</protein>
<dbReference type="InterPro" id="IPR016181">
    <property type="entry name" value="Acyl_CoA_acyltransferase"/>
</dbReference>
<dbReference type="InterPro" id="IPR000182">
    <property type="entry name" value="GNAT_dom"/>
</dbReference>
<reference evidence="4" key="1">
    <citation type="submission" date="2020-02" db="EMBL/GenBank/DDBJ databases">
        <authorList>
            <person name="Meier V. D."/>
        </authorList>
    </citation>
    <scope>NUCLEOTIDE SEQUENCE</scope>
    <source>
        <strain evidence="4">AVDCRST_MAG10</strain>
    </source>
</reference>
<dbReference type="PROSITE" id="PS51186">
    <property type="entry name" value="GNAT"/>
    <property type="match status" value="1"/>
</dbReference>
<name>A0A6J4H585_9ACTN</name>
<proteinExistence type="predicted"/>
<dbReference type="Pfam" id="PF00583">
    <property type="entry name" value="Acetyltransf_1"/>
    <property type="match status" value="1"/>
</dbReference>
<evidence type="ECO:0000256" key="2">
    <source>
        <dbReference type="ARBA" id="ARBA00023315"/>
    </source>
</evidence>
<evidence type="ECO:0000256" key="1">
    <source>
        <dbReference type="ARBA" id="ARBA00022679"/>
    </source>
</evidence>
<dbReference type="PANTHER" id="PTHR43420:SF12">
    <property type="entry name" value="N-ACETYLTRANSFERASE DOMAIN-CONTAINING PROTEIN"/>
    <property type="match status" value="1"/>
</dbReference>
<keyword evidence="2" id="KW-0012">Acyltransferase</keyword>
<dbReference type="SUPFAM" id="SSF55729">
    <property type="entry name" value="Acyl-CoA N-acyltransferases (Nat)"/>
    <property type="match status" value="1"/>
</dbReference>
<dbReference type="InterPro" id="IPR050680">
    <property type="entry name" value="YpeA/RimI_acetyltransf"/>
</dbReference>
<accession>A0A6J4H585</accession>
<dbReference type="GO" id="GO:0016747">
    <property type="term" value="F:acyltransferase activity, transferring groups other than amino-acyl groups"/>
    <property type="evidence" value="ECO:0007669"/>
    <property type="project" value="InterPro"/>
</dbReference>
<dbReference type="Gene3D" id="3.40.630.30">
    <property type="match status" value="1"/>
</dbReference>
<keyword evidence="1" id="KW-0808">Transferase</keyword>
<feature type="domain" description="N-acetyltransferase" evidence="3">
    <location>
        <begin position="102"/>
        <end position="252"/>
    </location>
</feature>
<gene>
    <name evidence="4" type="ORF">AVDCRST_MAG10-300</name>
</gene>
<dbReference type="CDD" id="cd04301">
    <property type="entry name" value="NAT_SF"/>
    <property type="match status" value="1"/>
</dbReference>
<dbReference type="PANTHER" id="PTHR43420">
    <property type="entry name" value="ACETYLTRANSFERASE"/>
    <property type="match status" value="1"/>
</dbReference>
<sequence>MTTVAAEVLQWGWERARTGPWRGDGDIAYLAPLAPAGAPSVDFLQRCLETLTARGFTRVVTSALAPAEQRGFLSVGFEEYERLHLLSHDLRDVPRPDKEAAQLLRRGRNADWPAVLAVDASAFAPFWRLDASGLSEAIDATPVTRFRIASPRRGALLPSQGAARAHDVLAYAVTGLSANQGYLQRLAVHPAHRRTGLGRALGLDGLRWLRRKGVSEAVVNTQLGNEPALALYLSLGFRHEPIQLSVLHRRLG</sequence>
<dbReference type="AlphaFoldDB" id="A0A6J4H585"/>
<dbReference type="EMBL" id="CADCTB010000019">
    <property type="protein sequence ID" value="CAA9214367.1"/>
    <property type="molecule type" value="Genomic_DNA"/>
</dbReference>
<organism evidence="4">
    <name type="scientific">uncultured Acidimicrobiales bacterium</name>
    <dbReference type="NCBI Taxonomy" id="310071"/>
    <lineage>
        <taxon>Bacteria</taxon>
        <taxon>Bacillati</taxon>
        <taxon>Actinomycetota</taxon>
        <taxon>Acidimicrobiia</taxon>
        <taxon>Acidimicrobiales</taxon>
        <taxon>environmental samples</taxon>
    </lineage>
</organism>
<evidence type="ECO:0000313" key="4">
    <source>
        <dbReference type="EMBL" id="CAA9214367.1"/>
    </source>
</evidence>